<name>A0ABY4GZ95_9BACI</name>
<evidence type="ECO:0000259" key="1">
    <source>
        <dbReference type="PROSITE" id="PS50943"/>
    </source>
</evidence>
<dbReference type="SMART" id="SM00530">
    <property type="entry name" value="HTH_XRE"/>
    <property type="match status" value="1"/>
</dbReference>
<dbReference type="InterPro" id="IPR001387">
    <property type="entry name" value="Cro/C1-type_HTH"/>
</dbReference>
<dbReference type="SUPFAM" id="SSF47413">
    <property type="entry name" value="lambda repressor-like DNA-binding domains"/>
    <property type="match status" value="1"/>
</dbReference>
<gene>
    <name evidence="2" type="ORF">MUO14_24180</name>
</gene>
<dbReference type="Gene3D" id="1.10.260.40">
    <property type="entry name" value="lambda repressor-like DNA-binding domains"/>
    <property type="match status" value="1"/>
</dbReference>
<keyword evidence="3" id="KW-1185">Reference proteome</keyword>
<dbReference type="EMBL" id="CP095074">
    <property type="protein sequence ID" value="UOQ93428.1"/>
    <property type="molecule type" value="Genomic_DNA"/>
</dbReference>
<reference evidence="2 3" key="1">
    <citation type="submission" date="2022-04" db="EMBL/GenBank/DDBJ databases">
        <title>Halobacillus sp. isolated from saltern.</title>
        <authorList>
            <person name="Won M."/>
            <person name="Lee C.-M."/>
            <person name="Woen H.-Y."/>
            <person name="Kwon S.-W."/>
        </authorList>
    </citation>
    <scope>NUCLEOTIDE SEQUENCE [LARGE SCALE GENOMIC DNA]</scope>
    <source>
        <strain evidence="2 3">SSTM10-2</strain>
    </source>
</reference>
<dbReference type="InterPro" id="IPR010982">
    <property type="entry name" value="Lambda_DNA-bd_dom_sf"/>
</dbReference>
<dbReference type="Pfam" id="PF01381">
    <property type="entry name" value="HTH_3"/>
    <property type="match status" value="1"/>
</dbReference>
<sequence length="71" mass="8225">MRIKVKLNEMIEESGLRKKHIAKKLDVNPTTISGWISGKRRIFLEDAVRLANILNCDVNDLYEIVDERKEG</sequence>
<dbReference type="RefSeq" id="WP_244753028.1">
    <property type="nucleotide sequence ID" value="NZ_CP095074.1"/>
</dbReference>
<proteinExistence type="predicted"/>
<dbReference type="CDD" id="cd00093">
    <property type="entry name" value="HTH_XRE"/>
    <property type="match status" value="1"/>
</dbReference>
<protein>
    <submittedName>
        <fullName evidence="2">Helix-turn-helix transcriptional regulator</fullName>
    </submittedName>
</protein>
<dbReference type="Proteomes" id="UP000831880">
    <property type="component" value="Chromosome"/>
</dbReference>
<feature type="domain" description="HTH cro/C1-type" evidence="1">
    <location>
        <begin position="7"/>
        <end position="61"/>
    </location>
</feature>
<dbReference type="PROSITE" id="PS50943">
    <property type="entry name" value="HTH_CROC1"/>
    <property type="match status" value="1"/>
</dbReference>
<evidence type="ECO:0000313" key="3">
    <source>
        <dbReference type="Proteomes" id="UP000831880"/>
    </source>
</evidence>
<organism evidence="2 3">
    <name type="scientific">Halobacillus shinanisalinarum</name>
    <dbReference type="NCBI Taxonomy" id="2932258"/>
    <lineage>
        <taxon>Bacteria</taxon>
        <taxon>Bacillati</taxon>
        <taxon>Bacillota</taxon>
        <taxon>Bacilli</taxon>
        <taxon>Bacillales</taxon>
        <taxon>Bacillaceae</taxon>
        <taxon>Halobacillus</taxon>
    </lineage>
</organism>
<accession>A0ABY4GZ95</accession>
<evidence type="ECO:0000313" key="2">
    <source>
        <dbReference type="EMBL" id="UOQ93428.1"/>
    </source>
</evidence>